<protein>
    <submittedName>
        <fullName evidence="4">CDP-alcohol phosphatidyltransferase family protein</fullName>
    </submittedName>
</protein>
<dbReference type="PROSITE" id="PS00379">
    <property type="entry name" value="CDP_ALCOHOL_P_TRANSF"/>
    <property type="match status" value="1"/>
</dbReference>
<dbReference type="InterPro" id="IPR048254">
    <property type="entry name" value="CDP_ALCOHOL_P_TRANSF_CS"/>
</dbReference>
<reference evidence="4" key="1">
    <citation type="submission" date="2021-03" db="EMBL/GenBank/DDBJ databases">
        <title>Actinotalea soli sp. nov., isolated from soil.</title>
        <authorList>
            <person name="Ping W."/>
            <person name="Zhang J."/>
        </authorList>
    </citation>
    <scope>NUCLEOTIDE SEQUENCE</scope>
    <source>
        <strain evidence="4">BY-33</strain>
    </source>
</reference>
<keyword evidence="1 2" id="KW-0808">Transferase</keyword>
<comment type="caution">
    <text evidence="4">The sequence shown here is derived from an EMBL/GenBank/DDBJ whole genome shotgun (WGS) entry which is preliminary data.</text>
</comment>
<sequence length="245" mass="26363">MAEHVLERRTPARDVIAALRLAQKPSAGTPAYSRWVNRPLARRVTAFAFRAGLTPNGATAISAVLSTAAIALVALADPTPAVGGGIALLLATGYVWDSVDGQLARLTATGSPRGEWLDHTVDCVKTTALHLAVLVSFYRHPSPDAPLLLPLAYTLVATVLYFGLILTPKLRRAPAGPRTASRENPWRPWLLLPTDYGALCLAFLTFGARPLFSLLYGLFAVVTTLVLLAAWRKWWRELGAAHPAA</sequence>
<dbReference type="Proteomes" id="UP000664209">
    <property type="component" value="Unassembled WGS sequence"/>
</dbReference>
<dbReference type="EMBL" id="JAGEMK010000001">
    <property type="protein sequence ID" value="MBO1750292.1"/>
    <property type="molecule type" value="Genomic_DNA"/>
</dbReference>
<evidence type="ECO:0000256" key="2">
    <source>
        <dbReference type="RuleBase" id="RU003750"/>
    </source>
</evidence>
<keyword evidence="3" id="KW-1133">Transmembrane helix</keyword>
<dbReference type="InterPro" id="IPR043130">
    <property type="entry name" value="CDP-OH_PTrfase_TM_dom"/>
</dbReference>
<evidence type="ECO:0000313" key="4">
    <source>
        <dbReference type="EMBL" id="MBO1750292.1"/>
    </source>
</evidence>
<gene>
    <name evidence="4" type="ORF">J4G33_00575</name>
</gene>
<dbReference type="AlphaFoldDB" id="A0A939RS60"/>
<feature type="transmembrane region" description="Helical" evidence="3">
    <location>
        <begin position="214"/>
        <end position="231"/>
    </location>
</feature>
<comment type="similarity">
    <text evidence="2">Belongs to the CDP-alcohol phosphatidyltransferase class-I family.</text>
</comment>
<dbReference type="RefSeq" id="WP_208053960.1">
    <property type="nucleotide sequence ID" value="NZ_JAGEMK010000001.1"/>
</dbReference>
<accession>A0A939RS60</accession>
<keyword evidence="3" id="KW-0472">Membrane</keyword>
<dbReference type="GO" id="GO:0016780">
    <property type="term" value="F:phosphotransferase activity, for other substituted phosphate groups"/>
    <property type="evidence" value="ECO:0007669"/>
    <property type="project" value="InterPro"/>
</dbReference>
<dbReference type="Pfam" id="PF01066">
    <property type="entry name" value="CDP-OH_P_transf"/>
    <property type="match status" value="1"/>
</dbReference>
<dbReference type="InterPro" id="IPR000462">
    <property type="entry name" value="CDP-OH_P_trans"/>
</dbReference>
<keyword evidence="3" id="KW-0812">Transmembrane</keyword>
<proteinExistence type="inferred from homology"/>
<evidence type="ECO:0000256" key="1">
    <source>
        <dbReference type="ARBA" id="ARBA00022679"/>
    </source>
</evidence>
<evidence type="ECO:0000256" key="3">
    <source>
        <dbReference type="SAM" id="Phobius"/>
    </source>
</evidence>
<dbReference type="Gene3D" id="1.20.120.1760">
    <property type="match status" value="1"/>
</dbReference>
<evidence type="ECO:0000313" key="5">
    <source>
        <dbReference type="Proteomes" id="UP000664209"/>
    </source>
</evidence>
<dbReference type="GO" id="GO:0008654">
    <property type="term" value="P:phospholipid biosynthetic process"/>
    <property type="evidence" value="ECO:0007669"/>
    <property type="project" value="InterPro"/>
</dbReference>
<feature type="transmembrane region" description="Helical" evidence="3">
    <location>
        <begin position="147"/>
        <end position="167"/>
    </location>
</feature>
<keyword evidence="5" id="KW-1185">Reference proteome</keyword>
<feature type="transmembrane region" description="Helical" evidence="3">
    <location>
        <begin position="188"/>
        <end position="208"/>
    </location>
</feature>
<organism evidence="4 5">
    <name type="scientific">Actinotalea soli</name>
    <dbReference type="NCBI Taxonomy" id="2819234"/>
    <lineage>
        <taxon>Bacteria</taxon>
        <taxon>Bacillati</taxon>
        <taxon>Actinomycetota</taxon>
        <taxon>Actinomycetes</taxon>
        <taxon>Micrococcales</taxon>
        <taxon>Cellulomonadaceae</taxon>
        <taxon>Actinotalea</taxon>
    </lineage>
</organism>
<dbReference type="GO" id="GO:0016020">
    <property type="term" value="C:membrane"/>
    <property type="evidence" value="ECO:0007669"/>
    <property type="project" value="InterPro"/>
</dbReference>
<name>A0A939RS60_9CELL</name>